<proteinExistence type="predicted"/>
<sequence>MVPEEIAEEISTIARQYQILSTLLDEEKYAQIISNSRFTPSEIEQSLREIDARLQEALPMAEYVDRYESGMDTALERIHSVLQELSSESDRVTTYQNALRTVKDLRTRSEELLEDDDGSAAVATIREAFEGALMIDTELTRIEADAELAHALGTFLTSHDFEAEEEIEEAVANGDTDDLLARITSVIGAEVDSTISTRVRRLLEEMDGSVASAVERSDMDQQAFLEEISRLYADGVIADLTVEFKT</sequence>
<organism evidence="1 2">
    <name type="scientific">Candidatus Halobonum tyrrellensis G22</name>
    <dbReference type="NCBI Taxonomy" id="1324957"/>
    <lineage>
        <taxon>Archaea</taxon>
        <taxon>Methanobacteriati</taxon>
        <taxon>Methanobacteriota</taxon>
        <taxon>Stenosarchaea group</taxon>
        <taxon>Halobacteria</taxon>
        <taxon>Halobacteriales</taxon>
        <taxon>Haloferacaceae</taxon>
        <taxon>Candidatus Halobonum</taxon>
    </lineage>
</organism>
<comment type="caution">
    <text evidence="1">The sequence shown here is derived from an EMBL/GenBank/DDBJ whole genome shotgun (WGS) entry which is preliminary data.</text>
</comment>
<evidence type="ECO:0000313" key="2">
    <source>
        <dbReference type="Proteomes" id="UP000017840"/>
    </source>
</evidence>
<name>V4H9X6_9EURY</name>
<dbReference type="Proteomes" id="UP000017840">
    <property type="component" value="Unassembled WGS sequence"/>
</dbReference>
<reference evidence="1 2" key="1">
    <citation type="journal article" date="2013" name="Genome Announc.">
        <title>Draft Genome Sequence of 'Candidatus Halobonum tyrrellensis' Strain G22, Isolated from the Hypersaline Waters of Lake Tyrrell, Australia.</title>
        <authorList>
            <person name="Ugalde J.A."/>
            <person name="Narasingarao P."/>
            <person name="Kuo S."/>
            <person name="Podell S."/>
            <person name="Allen E.E."/>
        </authorList>
    </citation>
    <scope>NUCLEOTIDE SEQUENCE [LARGE SCALE GENOMIC DNA]</scope>
    <source>
        <strain evidence="1 2">G22</strain>
    </source>
</reference>
<protein>
    <submittedName>
        <fullName evidence="1">Uncharacterized protein</fullName>
    </submittedName>
</protein>
<evidence type="ECO:0000313" key="1">
    <source>
        <dbReference type="EMBL" id="ESP86833.1"/>
    </source>
</evidence>
<keyword evidence="2" id="KW-1185">Reference proteome</keyword>
<gene>
    <name evidence="1" type="ORF">K933_17157</name>
</gene>
<accession>V4H9X6</accession>
<dbReference type="EMBL" id="ASGZ01000070">
    <property type="protein sequence ID" value="ESP86833.1"/>
    <property type="molecule type" value="Genomic_DNA"/>
</dbReference>
<dbReference type="STRING" id="1324957.K933_17157"/>
<dbReference type="AlphaFoldDB" id="V4H9X6"/>